<comment type="caution">
    <text evidence="3">The sequence shown here is derived from an EMBL/GenBank/DDBJ whole genome shotgun (WGS) entry which is preliminary data.</text>
</comment>
<evidence type="ECO:0000256" key="1">
    <source>
        <dbReference type="SAM" id="MobiDB-lite"/>
    </source>
</evidence>
<dbReference type="EMBL" id="JAFNEN010000217">
    <property type="protein sequence ID" value="KAG8189328.1"/>
    <property type="molecule type" value="Genomic_DNA"/>
</dbReference>
<feature type="region of interest" description="Disordered" evidence="1">
    <location>
        <begin position="112"/>
        <end position="133"/>
    </location>
</feature>
<feature type="compositionally biased region" description="Polar residues" evidence="1">
    <location>
        <begin position="46"/>
        <end position="57"/>
    </location>
</feature>
<keyword evidence="2" id="KW-0812">Transmembrane</keyword>
<reference evidence="3 4" key="1">
    <citation type="journal article" date="2022" name="Nat. Ecol. Evol.">
        <title>A masculinizing supergene underlies an exaggerated male reproductive morph in a spider.</title>
        <authorList>
            <person name="Hendrickx F."/>
            <person name="De Corte Z."/>
            <person name="Sonet G."/>
            <person name="Van Belleghem S.M."/>
            <person name="Kostlbacher S."/>
            <person name="Vangestel C."/>
        </authorList>
    </citation>
    <scope>NUCLEOTIDE SEQUENCE [LARGE SCALE GENOMIC DNA]</scope>
    <source>
        <strain evidence="3">W744_W776</strain>
    </source>
</reference>
<feature type="region of interest" description="Disordered" evidence="1">
    <location>
        <begin position="23"/>
        <end position="59"/>
    </location>
</feature>
<dbReference type="Proteomes" id="UP000827092">
    <property type="component" value="Unassembled WGS sequence"/>
</dbReference>
<evidence type="ECO:0000256" key="2">
    <source>
        <dbReference type="SAM" id="Phobius"/>
    </source>
</evidence>
<proteinExistence type="predicted"/>
<keyword evidence="2" id="KW-0472">Membrane</keyword>
<feature type="transmembrane region" description="Helical" evidence="2">
    <location>
        <begin position="156"/>
        <end position="183"/>
    </location>
</feature>
<gene>
    <name evidence="3" type="ORF">JTE90_021834</name>
</gene>
<keyword evidence="2" id="KW-1133">Transmembrane helix</keyword>
<evidence type="ECO:0000313" key="4">
    <source>
        <dbReference type="Proteomes" id="UP000827092"/>
    </source>
</evidence>
<accession>A0AAV6V044</accession>
<organism evidence="3 4">
    <name type="scientific">Oedothorax gibbosus</name>
    <dbReference type="NCBI Taxonomy" id="931172"/>
    <lineage>
        <taxon>Eukaryota</taxon>
        <taxon>Metazoa</taxon>
        <taxon>Ecdysozoa</taxon>
        <taxon>Arthropoda</taxon>
        <taxon>Chelicerata</taxon>
        <taxon>Arachnida</taxon>
        <taxon>Araneae</taxon>
        <taxon>Araneomorphae</taxon>
        <taxon>Entelegynae</taxon>
        <taxon>Araneoidea</taxon>
        <taxon>Linyphiidae</taxon>
        <taxon>Erigoninae</taxon>
        <taxon>Oedothorax</taxon>
    </lineage>
</organism>
<dbReference type="AlphaFoldDB" id="A0AAV6V044"/>
<keyword evidence="4" id="KW-1185">Reference proteome</keyword>
<sequence length="509" mass="57278">MMKFYKKKEISQEETPILFRLERRHTVLEGGPQETSDDEPKGRASRANSVGSFTRCETPTDEKKRAATISKLCASDDNRSNFSAASTVVITESELSSSWLYKARKAKIDSEDEENVSTCSNIPNEDNDMQPVPLNDPKLKPVPVPMKPRKENVSSCCCYFLVAITICIASLGIMAAIGGIVYLEVFAHYREIIESQHTTPTPTLDAAMGRKGKIGSSLENKVSNFGAITSSSSSEVKYKDVIVSPKNPTHMFIDEPSIENIPVIGELDPSEKLNIQSKLDKITEHQELKDDLKSLSDKIETENNEAKVSSGKDTKYIEKNDSLTTAQVSSDTVNDNLSMKNQDVDEIAGISKDNPNFGTVYNTRFPRMEEEIAHKNFQNERLDIDETGISSDEGPESENAFEPQLRNIYDYDDSFVQNRPIVEARPPIEFIKRLVGNRNPDLNDLSIKDMDQKYTLSEILKHLRTLDSNNRLPSSRQKDGVTETLKLSTRDIGLERNEYLDKLRRKIYS</sequence>
<evidence type="ECO:0000313" key="3">
    <source>
        <dbReference type="EMBL" id="KAG8189328.1"/>
    </source>
</evidence>
<name>A0AAV6V044_9ARAC</name>
<protein>
    <submittedName>
        <fullName evidence="3">Uncharacterized protein</fullName>
    </submittedName>
</protein>